<dbReference type="InterPro" id="IPR031922">
    <property type="entry name" value="Pesticin_C"/>
</dbReference>
<dbReference type="SMART" id="SM00034">
    <property type="entry name" value="CLECT"/>
    <property type="match status" value="1"/>
</dbReference>
<evidence type="ECO:0000313" key="8">
    <source>
        <dbReference type="Proteomes" id="UP000622533"/>
    </source>
</evidence>
<comment type="caution">
    <text evidence="7">The sequence shown here is derived from an EMBL/GenBank/DDBJ whole genome shotgun (WGS) entry which is preliminary data.</text>
</comment>
<name>A0A8J7D041_DESMC</name>
<evidence type="ECO:0000256" key="4">
    <source>
        <dbReference type="SAM" id="Coils"/>
    </source>
</evidence>
<dbReference type="PANTHER" id="PTHR32083:SF48">
    <property type="entry name" value="TRANS-GOLGI NETWORK-LOCALIZED SYP41-INTERACTING PROTEIN 1"/>
    <property type="match status" value="1"/>
</dbReference>
<dbReference type="GO" id="GO:0003796">
    <property type="term" value="F:lysozyme activity"/>
    <property type="evidence" value="ECO:0007669"/>
    <property type="project" value="InterPro"/>
</dbReference>
<organism evidence="7 8">
    <name type="scientific">Desmonostoc muscorum LEGE 12446</name>
    <dbReference type="NCBI Taxonomy" id="1828758"/>
    <lineage>
        <taxon>Bacteria</taxon>
        <taxon>Bacillati</taxon>
        <taxon>Cyanobacteriota</taxon>
        <taxon>Cyanophyceae</taxon>
        <taxon>Nostocales</taxon>
        <taxon>Nostocaceae</taxon>
        <taxon>Desmonostoc</taxon>
    </lineage>
</organism>
<dbReference type="EMBL" id="JADEXS010000092">
    <property type="protein sequence ID" value="MBE9022622.1"/>
    <property type="molecule type" value="Genomic_DNA"/>
</dbReference>
<proteinExistence type="predicted"/>
<dbReference type="InterPro" id="IPR023347">
    <property type="entry name" value="Lysozyme_dom_sf"/>
</dbReference>
<evidence type="ECO:0000256" key="5">
    <source>
        <dbReference type="SAM" id="MobiDB-lite"/>
    </source>
</evidence>
<dbReference type="InterPro" id="IPR016187">
    <property type="entry name" value="CTDL_fold"/>
</dbReference>
<evidence type="ECO:0000313" key="7">
    <source>
        <dbReference type="EMBL" id="MBE9022622.1"/>
    </source>
</evidence>
<feature type="coiled-coil region" evidence="4">
    <location>
        <begin position="412"/>
        <end position="469"/>
    </location>
</feature>
<dbReference type="CDD" id="cd16903">
    <property type="entry name" value="pesticin_lyz-like"/>
    <property type="match status" value="1"/>
</dbReference>
<feature type="coiled-coil region" evidence="4">
    <location>
        <begin position="821"/>
        <end position="855"/>
    </location>
</feature>
<keyword evidence="1" id="KW-0929">Antimicrobial</keyword>
<dbReference type="Gene3D" id="1.10.530.40">
    <property type="match status" value="1"/>
</dbReference>
<feature type="coiled-coil region" evidence="4">
    <location>
        <begin position="1157"/>
        <end position="1233"/>
    </location>
</feature>
<evidence type="ECO:0000256" key="2">
    <source>
        <dbReference type="ARBA" id="ARBA00022638"/>
    </source>
</evidence>
<dbReference type="Pfam" id="PF16754">
    <property type="entry name" value="Pesticin"/>
    <property type="match status" value="1"/>
</dbReference>
<dbReference type="InterPro" id="IPR001304">
    <property type="entry name" value="C-type_lectin-like"/>
</dbReference>
<evidence type="ECO:0000256" key="1">
    <source>
        <dbReference type="ARBA" id="ARBA00022529"/>
    </source>
</evidence>
<keyword evidence="8" id="KW-1185">Reference proteome</keyword>
<feature type="coiled-coil region" evidence="4">
    <location>
        <begin position="234"/>
        <end position="299"/>
    </location>
</feature>
<dbReference type="GO" id="GO:0042742">
    <property type="term" value="P:defense response to bacterium"/>
    <property type="evidence" value="ECO:0007669"/>
    <property type="project" value="UniProtKB-KW"/>
</dbReference>
<dbReference type="SUPFAM" id="SSF56436">
    <property type="entry name" value="C-type lectin-like"/>
    <property type="match status" value="1"/>
</dbReference>
<feature type="region of interest" description="Disordered" evidence="5">
    <location>
        <begin position="1933"/>
        <end position="1956"/>
    </location>
</feature>
<dbReference type="Pfam" id="PF00059">
    <property type="entry name" value="Lectin_C"/>
    <property type="match status" value="1"/>
</dbReference>
<feature type="coiled-coil region" evidence="4">
    <location>
        <begin position="24"/>
        <end position="58"/>
    </location>
</feature>
<dbReference type="GO" id="GO:0031640">
    <property type="term" value="P:killing of cells of another organism"/>
    <property type="evidence" value="ECO:0007669"/>
    <property type="project" value="UniProtKB-KW"/>
</dbReference>
<feature type="domain" description="C-type lectin" evidence="6">
    <location>
        <begin position="507"/>
        <end position="631"/>
    </location>
</feature>
<feature type="coiled-coil region" evidence="4">
    <location>
        <begin position="992"/>
        <end position="1093"/>
    </location>
</feature>
<evidence type="ECO:0000259" key="6">
    <source>
        <dbReference type="PROSITE" id="PS50041"/>
    </source>
</evidence>
<keyword evidence="3 4" id="KW-0175">Coiled coil</keyword>
<evidence type="ECO:0000256" key="3">
    <source>
        <dbReference type="ARBA" id="ARBA00023054"/>
    </source>
</evidence>
<feature type="coiled-coil region" evidence="4">
    <location>
        <begin position="1310"/>
        <end position="1386"/>
    </location>
</feature>
<dbReference type="PANTHER" id="PTHR32083">
    <property type="entry name" value="CILIA AND FLAGELLA-ASSOCIATED PROTEIN 58-RELATED"/>
    <property type="match status" value="1"/>
</dbReference>
<dbReference type="GO" id="GO:0005856">
    <property type="term" value="C:cytoskeleton"/>
    <property type="evidence" value="ECO:0007669"/>
    <property type="project" value="TreeGrafter"/>
</dbReference>
<gene>
    <name evidence="7" type="ORF">IQ276_09335</name>
</gene>
<dbReference type="Proteomes" id="UP000622533">
    <property type="component" value="Unassembled WGS sequence"/>
</dbReference>
<keyword evidence="2" id="KW-0081">Bacteriolytic enzyme</keyword>
<reference evidence="7" key="1">
    <citation type="submission" date="2020-10" db="EMBL/GenBank/DDBJ databases">
        <authorList>
            <person name="Castelo-Branco R."/>
            <person name="Eusebio N."/>
            <person name="Adriana R."/>
            <person name="Vieira A."/>
            <person name="Brugerolle De Fraissinette N."/>
            <person name="Rezende De Castro R."/>
            <person name="Schneider M.P."/>
            <person name="Vasconcelos V."/>
            <person name="Leao P.N."/>
        </authorList>
    </citation>
    <scope>NUCLEOTIDE SEQUENCE</scope>
    <source>
        <strain evidence="7">LEGE 12446</strain>
    </source>
</reference>
<protein>
    <recommendedName>
        <fullName evidence="6">C-type lectin domain-containing protein</fullName>
    </recommendedName>
</protein>
<accession>A0A8J7D041</accession>
<dbReference type="InterPro" id="IPR016186">
    <property type="entry name" value="C-type_lectin-like/link_sf"/>
</dbReference>
<dbReference type="Gene3D" id="3.10.100.10">
    <property type="entry name" value="Mannose-Binding Protein A, subunit A"/>
    <property type="match status" value="1"/>
</dbReference>
<feature type="compositionally biased region" description="Polar residues" evidence="5">
    <location>
        <begin position="1938"/>
        <end position="1956"/>
    </location>
</feature>
<dbReference type="PROSITE" id="PS50041">
    <property type="entry name" value="C_TYPE_LECTIN_2"/>
    <property type="match status" value="1"/>
</dbReference>
<sequence length="2542" mass="285827">MVSTFENVNYTVISVPIYSALNKYEELNSVLHINQANLLQLEQKLNLADDDYQVAKNRFDASEAKKQLLTANLGVLTNRKISLDTTFINQQAGIKGTIDSIQLSLNDAIARLNAETDFANRDAIVKEINGYYVQIQQEQNLLSLIYGDYQQDVAIVSLKINQVTTDLQELENSIIPAQKHELEAKNQYLVEVYSSLEAIKQAVANSEKDIQDFLTDNSYLVTEDHSGKFIQDTIGQLNQKIATLQTDLATLKSDINSSGVQIEALEKQIHEQQQYSDELKKYYQNVAQEEQEFQQERQIIEVTDADTNLSVISALENDSIQGYVDLSSQLGNQLKGLADIWVDNLQDNHSRTVNVWNSSQNHSQAFDSLAIYIAENLADSHGAYYLNELQLDEKIKIQESTVNRRDALAESINHIEDSIALYKKQIDEVNKLSNSLQNLQELTTYEREYADLQKSYRDLQQQEQILTSDYSQKRSIRFRKEQGLSEIQKAYNDRLATATSRNAIFNPATNSYYFLVDNATWTEAQAIAQSLGGNLVTINNAEEEAWIKNAFSSKLAPYYVGSGGDSGYNEVRPSFWIGLTDKNQEDVWQWASGEAVTYNNITIPTYYGEDYWYWRNYQEQADFASITFYGWVSQTEGEYRNIDSGDSGYTAYVDIRQSGIIELNFTSINQQLINAQQELASATNIENAAWQALQNLLPSKIHLDNAINQLTPLLINELTEEVSLLPQRYEIKSSELQTYFQERSAIPWPYNSSASATIAYLQSLRLEIAYLDIVEEKSPATITAYLQEYQATRYREEFYLEGLQDKYFPGLSNAQTLAELQQKIVDEIGNSQQEIEQLKADITKKQAEAAAALTQADAFEHQAAINWDLSKKQGATWTEQRQVKGKSGRTRTETITHVDHYWIIWDTYTKQATTLRQHAENLLKGAETDTTRQDTVTSILEQWNKANEVADEAAITQEGLLNLLTQLEAERQSNIDREAQIIEWEAILPILKEQLQQAITEAEVKTGDVQKEWTEYKDSEQDYQTDLNDVLKRHAELQTEAQQLQQEIAEAQRWVTQQNTHLGDEINQAAALLTQLQTQRDTITEQLATATGETQTNLLTKQAVLDYSIKLLTQKQTVLTAEQASLTQKQTLLNEQKKLIETEDKLFKAYLVSPGDTENLENLLLDTRAALAQAQKLADQAKASSEALKTLMDELQDTLQLQNDKYLAAIKDKQEILQELIEATELKENYTLQATVKRQELNESETKLIDILKQANEAGSQEAAKLLEVAFNNNFATAAEIYYKDYRDLANDKGGSCVKGVARPEDLQLADRYYNEMMKYRQLQEQAQQQADDFAAARQAIEAQVKLLEEQQAIAADELAKIQQSIAESEADIQAKQQQLEIAEFRISTLSQFQNWTQQTLTQLLSVEQLNLAQAKLEQEIALNREGAIDDEVKNRLERERLDIERDRQIALVTLEQLNQLKTEEALQQAINDLRFDLGLNTIEDIIRLAEWKGQLSGLLTNLTSFQEQPNLPENVKTLLIETSQDIQLAIQGKEAATIQDNLLTSANKLIEQVNYLNASVAELEKEEQQYILLLTQSETDLQGATKTLYDEIEKAGVLADEKEILTAENLEILYKVAYAQEAGQISQELAKQSQQLLNQILEKRIETRAQRKKNYINDLVGTATMVLAIAGAALTGGATLGLYSATSSLVSLGNALTFASNILSAAQSAYNGDWAKAIYSIAMTVVDYKITDLDSQLKGAEQSLKVAKDAKDLTKIADATKILDDLKNVLQPTLNNLKTFKTVATTTYNTHRALESGDNVLAILSVFKGVADVAAIGVNIDKTTDFSNLEKVLITAGQVSVTAHEGIKLIEDGKLLEAFEKLRGVTSTISGNFASELVDKDISDGLFTLKVALTVGEVSVDVHKTIKAIEDNQWKDALKSLQKIGKTVDKNFDKDSSTNTQSGGDSSGEPSNDSSLSKLDVLVKKFEEYKEKVEQYLKDKFDLDYEKIEKLADTANVLKDIFQDDNSKAWLSGIKDILTIWEGKLKSVINENDTDKTFDVIKNLAETANLLYAANEKGKVNDWVSAIQNSVKVWQGVAYDSLYKPEVAKLAKDLKINPADIKVEADGSIYFSGGNDLKILIGFEAFRLKADEIEKLFLSEQAGALDALPDNLKAQVVNYWLQKYPSEDAWIKAHPILVADNSGNLPIEALNSQIKILQTVYYQVPQGKLTFDVEGQEGGKYHSRKPHWPGGVSGVTIGRGYDLGQQTKEQIIQDLKAAGLSEADAKTYAELQGLKGEDARKKLDELKDKLLEITPEQQQKLFDITWTKQYKEVQRISNNPDIVKAYGQVDFTKLDPAIRDLAVDLKYRGDYNSATRTKVQELMSKNDLQGLLKLMSDKDFWQNNKIKGSDGKEYNINVPEDRFKQRIKFLEKAVSSQKGAEKSKQSLNYNIGDVDPLTGIGEREVLTGYTNADLFILGNSKTSFYGQNKSDYALIQNFDPSIDIVQLHGNRDNYVLDAILDQEISGLGIYLKIGAQHELIGVLQEVGITDFDLNLQTIYLA</sequence>